<evidence type="ECO:0000256" key="1">
    <source>
        <dbReference type="ARBA" id="ARBA00010641"/>
    </source>
</evidence>
<evidence type="ECO:0000313" key="6">
    <source>
        <dbReference type="EMBL" id="THU40424.1"/>
    </source>
</evidence>
<protein>
    <submittedName>
        <fullName evidence="6">Sigma-70 family RNA polymerase sigma factor</fullName>
    </submittedName>
</protein>
<dbReference type="GO" id="GO:0016987">
    <property type="term" value="F:sigma factor activity"/>
    <property type="evidence" value="ECO:0007669"/>
    <property type="project" value="UniProtKB-KW"/>
</dbReference>
<dbReference type="GO" id="GO:0006352">
    <property type="term" value="P:DNA-templated transcription initiation"/>
    <property type="evidence" value="ECO:0007669"/>
    <property type="project" value="InterPro"/>
</dbReference>
<dbReference type="NCBIfam" id="TIGR02937">
    <property type="entry name" value="sigma70-ECF"/>
    <property type="match status" value="1"/>
</dbReference>
<proteinExistence type="inferred from homology"/>
<gene>
    <name evidence="6" type="ORF">FAM09_11210</name>
</gene>
<dbReference type="Gene3D" id="1.10.10.10">
    <property type="entry name" value="Winged helix-like DNA-binding domain superfamily/Winged helix DNA-binding domain"/>
    <property type="match status" value="1"/>
</dbReference>
<keyword evidence="4" id="KW-0804">Transcription</keyword>
<dbReference type="EMBL" id="STFF01000002">
    <property type="protein sequence ID" value="THU40424.1"/>
    <property type="molecule type" value="Genomic_DNA"/>
</dbReference>
<name>A0A4S8I1Q0_9BACT</name>
<sequence length="204" mass="23513">MLMTLTPRNRHGIADFKSGSYIAVKELYDEHYSPLVDFAGQLIINKPEAHHIVQETFIKLFLLRDRFDTEPDIKAFLYITVRNICFAYIKSEKEDETNREPHWYIQALKAVTRHDDENIRKEAICKIHNQVAGLPEPERKVFRSLFCDHLTIPAAAEQLGVTPVSVVQSRIQAIRLLREKLVAVDLFSIPLFIYFVAVSCGEKS</sequence>
<evidence type="ECO:0000256" key="4">
    <source>
        <dbReference type="ARBA" id="ARBA00023163"/>
    </source>
</evidence>
<dbReference type="InterPro" id="IPR014284">
    <property type="entry name" value="RNA_pol_sigma-70_dom"/>
</dbReference>
<dbReference type="AlphaFoldDB" id="A0A4S8I1Q0"/>
<dbReference type="InterPro" id="IPR039425">
    <property type="entry name" value="RNA_pol_sigma-70-like"/>
</dbReference>
<keyword evidence="3" id="KW-0731">Sigma factor</keyword>
<comment type="caution">
    <text evidence="6">The sequence shown here is derived from an EMBL/GenBank/DDBJ whole genome shotgun (WGS) entry which is preliminary data.</text>
</comment>
<dbReference type="InterPro" id="IPR036388">
    <property type="entry name" value="WH-like_DNA-bd_sf"/>
</dbReference>
<dbReference type="Proteomes" id="UP000306918">
    <property type="component" value="Unassembled WGS sequence"/>
</dbReference>
<evidence type="ECO:0000256" key="3">
    <source>
        <dbReference type="ARBA" id="ARBA00023082"/>
    </source>
</evidence>
<dbReference type="Gene3D" id="1.10.1740.10">
    <property type="match status" value="1"/>
</dbReference>
<dbReference type="OrthoDB" id="662540at2"/>
<comment type="similarity">
    <text evidence="1">Belongs to the sigma-70 factor family. ECF subfamily.</text>
</comment>
<evidence type="ECO:0000313" key="7">
    <source>
        <dbReference type="Proteomes" id="UP000306918"/>
    </source>
</evidence>
<feature type="domain" description="RNA polymerase sigma-70 region 2" evidence="5">
    <location>
        <begin position="27"/>
        <end position="93"/>
    </location>
</feature>
<keyword evidence="7" id="KW-1185">Reference proteome</keyword>
<dbReference type="InterPro" id="IPR013325">
    <property type="entry name" value="RNA_pol_sigma_r2"/>
</dbReference>
<dbReference type="PANTHER" id="PTHR43133">
    <property type="entry name" value="RNA POLYMERASE ECF-TYPE SIGMA FACTO"/>
    <property type="match status" value="1"/>
</dbReference>
<evidence type="ECO:0000259" key="5">
    <source>
        <dbReference type="Pfam" id="PF04542"/>
    </source>
</evidence>
<dbReference type="PANTHER" id="PTHR43133:SF46">
    <property type="entry name" value="RNA POLYMERASE SIGMA-70 FACTOR ECF SUBFAMILY"/>
    <property type="match status" value="1"/>
</dbReference>
<dbReference type="SUPFAM" id="SSF88659">
    <property type="entry name" value="Sigma3 and sigma4 domains of RNA polymerase sigma factors"/>
    <property type="match status" value="1"/>
</dbReference>
<dbReference type="InterPro" id="IPR013324">
    <property type="entry name" value="RNA_pol_sigma_r3/r4-like"/>
</dbReference>
<organism evidence="6 7">
    <name type="scientific">Niastella caeni</name>
    <dbReference type="NCBI Taxonomy" id="2569763"/>
    <lineage>
        <taxon>Bacteria</taxon>
        <taxon>Pseudomonadati</taxon>
        <taxon>Bacteroidota</taxon>
        <taxon>Chitinophagia</taxon>
        <taxon>Chitinophagales</taxon>
        <taxon>Chitinophagaceae</taxon>
        <taxon>Niastella</taxon>
    </lineage>
</organism>
<dbReference type="SUPFAM" id="SSF88946">
    <property type="entry name" value="Sigma2 domain of RNA polymerase sigma factors"/>
    <property type="match status" value="1"/>
</dbReference>
<dbReference type="Pfam" id="PF04542">
    <property type="entry name" value="Sigma70_r2"/>
    <property type="match status" value="1"/>
</dbReference>
<dbReference type="InterPro" id="IPR007627">
    <property type="entry name" value="RNA_pol_sigma70_r2"/>
</dbReference>
<evidence type="ECO:0000256" key="2">
    <source>
        <dbReference type="ARBA" id="ARBA00023015"/>
    </source>
</evidence>
<accession>A0A4S8I1Q0</accession>
<reference evidence="6 7" key="1">
    <citation type="submission" date="2019-04" db="EMBL/GenBank/DDBJ databases">
        <title>Niastella caeni sp. nov., isolated from activated sludge.</title>
        <authorList>
            <person name="Sheng M."/>
        </authorList>
    </citation>
    <scope>NUCLEOTIDE SEQUENCE [LARGE SCALE GENOMIC DNA]</scope>
    <source>
        <strain evidence="6 7">HX-2-15</strain>
    </source>
</reference>
<keyword evidence="2" id="KW-0805">Transcription regulation</keyword>